<evidence type="ECO:0000313" key="2">
    <source>
        <dbReference type="WBParaSite" id="PDA_v2.g5590.t1"/>
    </source>
</evidence>
<dbReference type="AlphaFoldDB" id="A0A914QP52"/>
<organism evidence="1 2">
    <name type="scientific">Panagrolaimus davidi</name>
    <dbReference type="NCBI Taxonomy" id="227884"/>
    <lineage>
        <taxon>Eukaryota</taxon>
        <taxon>Metazoa</taxon>
        <taxon>Ecdysozoa</taxon>
        <taxon>Nematoda</taxon>
        <taxon>Chromadorea</taxon>
        <taxon>Rhabditida</taxon>
        <taxon>Tylenchina</taxon>
        <taxon>Panagrolaimomorpha</taxon>
        <taxon>Panagrolaimoidea</taxon>
        <taxon>Panagrolaimidae</taxon>
        <taxon>Panagrolaimus</taxon>
    </lineage>
</organism>
<reference evidence="2" key="1">
    <citation type="submission" date="2022-11" db="UniProtKB">
        <authorList>
            <consortium name="WormBaseParasite"/>
        </authorList>
    </citation>
    <scope>IDENTIFICATION</scope>
</reference>
<proteinExistence type="predicted"/>
<keyword evidence="1" id="KW-1185">Reference proteome</keyword>
<sequence>MFFFHFQEQKKMKKNGVYLFLFLILWISQNVVCKYQKCLATTNYYTQDFDGDEFKVFSQFSIQNNNDGPNTVTVSNITVDLENAPHFENICIVPENQQQICFNDFPKTVKFSLENSTFQMLVDFGTKDTLGYFPAFGIIDQGSIVFENGGLFSQEQPCQTLYIPEILLNRTSCCTSFAPAAAPSLPSIPPCKKFKSISSVRNVNENFKISASSQAVFSYTNTNLYANLTYTQQNNGGVDLAVNAGSLDYQTFNSTTTNATFYGNNFWGHGDYEYLLRMTFYDMTTETATPSFFVGRIIFQGNQTFMEEGIPFTLKNNCYYSNEQLSSNQVVSTSLCCTEFKNQKLKTNF</sequence>
<dbReference type="WBParaSite" id="PDA_v2.g5590.t1">
    <property type="protein sequence ID" value="PDA_v2.g5590.t1"/>
    <property type="gene ID" value="PDA_v2.g5590"/>
</dbReference>
<name>A0A914QP52_9BILA</name>
<evidence type="ECO:0000313" key="1">
    <source>
        <dbReference type="Proteomes" id="UP000887578"/>
    </source>
</evidence>
<accession>A0A914QP52</accession>
<dbReference type="Proteomes" id="UP000887578">
    <property type="component" value="Unplaced"/>
</dbReference>
<protein>
    <submittedName>
        <fullName evidence="2">Transmembrane protein</fullName>
    </submittedName>
</protein>